<dbReference type="EMBL" id="JAGRRH010000013">
    <property type="protein sequence ID" value="KAG7359891.1"/>
    <property type="molecule type" value="Genomic_DNA"/>
</dbReference>
<dbReference type="NCBIfam" id="TIGR00266">
    <property type="entry name" value="TIGR00266 family protein"/>
    <property type="match status" value="1"/>
</dbReference>
<proteinExistence type="predicted"/>
<organism evidence="1 2">
    <name type="scientific">Nitzschia inconspicua</name>
    <dbReference type="NCBI Taxonomy" id="303405"/>
    <lineage>
        <taxon>Eukaryota</taxon>
        <taxon>Sar</taxon>
        <taxon>Stramenopiles</taxon>
        <taxon>Ochrophyta</taxon>
        <taxon>Bacillariophyta</taxon>
        <taxon>Bacillariophyceae</taxon>
        <taxon>Bacillariophycidae</taxon>
        <taxon>Bacillariales</taxon>
        <taxon>Bacillariaceae</taxon>
        <taxon>Nitzschia</taxon>
    </lineage>
</organism>
<name>A0A9K3PUI0_9STRA</name>
<reference evidence="1" key="1">
    <citation type="journal article" date="2021" name="Sci. Rep.">
        <title>Diploid genomic architecture of Nitzschia inconspicua, an elite biomass production diatom.</title>
        <authorList>
            <person name="Oliver A."/>
            <person name="Podell S."/>
            <person name="Pinowska A."/>
            <person name="Traller J.C."/>
            <person name="Smith S.R."/>
            <person name="McClure R."/>
            <person name="Beliaev A."/>
            <person name="Bohutskyi P."/>
            <person name="Hill E.A."/>
            <person name="Rabines A."/>
            <person name="Zheng H."/>
            <person name="Allen L.Z."/>
            <person name="Kuo A."/>
            <person name="Grigoriev I.V."/>
            <person name="Allen A.E."/>
            <person name="Hazlebeck D."/>
            <person name="Allen E.E."/>
        </authorList>
    </citation>
    <scope>NUCLEOTIDE SEQUENCE</scope>
    <source>
        <strain evidence="1">Hildebrandi</strain>
    </source>
</reference>
<comment type="caution">
    <text evidence="1">The sequence shown here is derived from an EMBL/GenBank/DDBJ whole genome shotgun (WGS) entry which is preliminary data.</text>
</comment>
<evidence type="ECO:0000313" key="2">
    <source>
        <dbReference type="Proteomes" id="UP000693970"/>
    </source>
</evidence>
<dbReference type="Proteomes" id="UP000693970">
    <property type="component" value="Unassembled WGS sequence"/>
</dbReference>
<dbReference type="AlphaFoldDB" id="A0A9K3PUI0"/>
<keyword evidence="2" id="KW-1185">Reference proteome</keyword>
<evidence type="ECO:0000313" key="1">
    <source>
        <dbReference type="EMBL" id="KAG7359891.1"/>
    </source>
</evidence>
<reference evidence="1" key="2">
    <citation type="submission" date="2021-04" db="EMBL/GenBank/DDBJ databases">
        <authorList>
            <person name="Podell S."/>
        </authorList>
    </citation>
    <scope>NUCLEOTIDE SEQUENCE</scope>
    <source>
        <strain evidence="1">Hildebrandi</strain>
    </source>
</reference>
<dbReference type="PANTHER" id="PTHR43657:SF1">
    <property type="entry name" value="ALTERED INHERITANCE OF MITOCHONDRIA PROTEIN 24, MITOCHONDRIAL"/>
    <property type="match status" value="1"/>
</dbReference>
<dbReference type="InterPro" id="IPR002838">
    <property type="entry name" value="AIM24"/>
</dbReference>
<gene>
    <name evidence="1" type="ORF">IV203_034989</name>
</gene>
<dbReference type="PANTHER" id="PTHR43657">
    <property type="entry name" value="TRYPTOPHAN RNA-BINDING ATTENUATOR PROTEIN-LIKE PROTEIN"/>
    <property type="match status" value="1"/>
</dbReference>
<dbReference type="OrthoDB" id="1705416at2759"/>
<accession>A0A9K3PUI0</accession>
<dbReference type="Pfam" id="PF01987">
    <property type="entry name" value="AIM24"/>
    <property type="match status" value="1"/>
</dbReference>
<sequence>MIRPSLLRSSVAMVSKTIPPRTRSGSTTTAGTTIAKFLGRCTPSSSVAMSIGGYETVLSPMNHPVVRSFSDHAPAKTSKDGVVGHPIDFDVCSKIEGNESQIVTIQLEPGQVLRAESGAMMYMTNGVQMNTTTGGGLSEGFRRMMTGQNFFISDYTYEGDPGTTGTVALGTDFPSKIIRLNVDEYGGKLVCQKGALLCCSHTINIEMEFTRTMTGGFFGGEGFILQALTGEGDVFLKAGGTLIRRDLEPGEELRISSGCLVGFSHGVDYDVQMIKGFQNIIGSGEGLFMTTLTGPGVVWLSGMPPERLIAEISRRVPSGGGLAFGVPIGVGGGGGSGGGEGGDTGGQQQS</sequence>
<protein>
    <submittedName>
        <fullName evidence="1">TIGR00266 family protein</fullName>
    </submittedName>
</protein>